<dbReference type="AlphaFoldDB" id="A0A3P7RIZ7"/>
<accession>A0A3P7RIZ7</accession>
<organism evidence="2 3">
    <name type="scientific">Dibothriocephalus latus</name>
    <name type="common">Fish tapeworm</name>
    <name type="synonym">Diphyllobothrium latum</name>
    <dbReference type="NCBI Taxonomy" id="60516"/>
    <lineage>
        <taxon>Eukaryota</taxon>
        <taxon>Metazoa</taxon>
        <taxon>Spiralia</taxon>
        <taxon>Lophotrochozoa</taxon>
        <taxon>Platyhelminthes</taxon>
        <taxon>Cestoda</taxon>
        <taxon>Eucestoda</taxon>
        <taxon>Diphyllobothriidea</taxon>
        <taxon>Diphyllobothriidae</taxon>
        <taxon>Dibothriocephalus</taxon>
    </lineage>
</organism>
<gene>
    <name evidence="2" type="ORF">DILT_LOCUS18323</name>
</gene>
<dbReference type="EMBL" id="UYRU01099388">
    <property type="protein sequence ID" value="VDN40709.1"/>
    <property type="molecule type" value="Genomic_DNA"/>
</dbReference>
<feature type="region of interest" description="Disordered" evidence="1">
    <location>
        <begin position="1"/>
        <end position="28"/>
    </location>
</feature>
<evidence type="ECO:0000256" key="1">
    <source>
        <dbReference type="SAM" id="MobiDB-lite"/>
    </source>
</evidence>
<keyword evidence="3" id="KW-1185">Reference proteome</keyword>
<feature type="compositionally biased region" description="Basic and acidic residues" evidence="1">
    <location>
        <begin position="9"/>
        <end position="25"/>
    </location>
</feature>
<proteinExistence type="predicted"/>
<evidence type="ECO:0000313" key="3">
    <source>
        <dbReference type="Proteomes" id="UP000281553"/>
    </source>
</evidence>
<evidence type="ECO:0000313" key="2">
    <source>
        <dbReference type="EMBL" id="VDN40709.1"/>
    </source>
</evidence>
<name>A0A3P7RIZ7_DIBLA</name>
<protein>
    <submittedName>
        <fullName evidence="2">Uncharacterized protein</fullName>
    </submittedName>
</protein>
<dbReference type="Proteomes" id="UP000281553">
    <property type="component" value="Unassembled WGS sequence"/>
</dbReference>
<sequence length="78" mass="9011">MTAGYFKFEPSRTRRSADPMEDIKDPGMSSVLFTEHGTYSHARNHNLGFKEIKTVPLPERDALTRLSFKTPTEVQRQR</sequence>
<reference evidence="2 3" key="1">
    <citation type="submission" date="2018-11" db="EMBL/GenBank/DDBJ databases">
        <authorList>
            <consortium name="Pathogen Informatics"/>
        </authorList>
    </citation>
    <scope>NUCLEOTIDE SEQUENCE [LARGE SCALE GENOMIC DNA]</scope>
</reference>